<proteinExistence type="predicted"/>
<dbReference type="EMBL" id="QFFZ01000001">
    <property type="protein sequence ID" value="TEB13609.1"/>
    <property type="molecule type" value="Genomic_DNA"/>
</dbReference>
<reference evidence="3 4" key="1">
    <citation type="journal article" date="2018" name="Environ. Microbiol.">
        <title>Novel energy conservation strategies and behaviour of Pelotomaculum schinkii driving syntrophic propionate catabolism.</title>
        <authorList>
            <person name="Hidalgo-Ahumada C.A.P."/>
            <person name="Nobu M.K."/>
            <person name="Narihiro T."/>
            <person name="Tamaki H."/>
            <person name="Liu W.T."/>
            <person name="Kamagata Y."/>
            <person name="Stams A.J.M."/>
            <person name="Imachi H."/>
            <person name="Sousa D.Z."/>
        </authorList>
    </citation>
    <scope>NUCLEOTIDE SEQUENCE [LARGE SCALE GENOMIC DNA]</scope>
    <source>
        <strain evidence="3 4">MGP</strain>
    </source>
</reference>
<name>A0A4Y7RY07_9FIRM</name>
<gene>
    <name evidence="3" type="ORF">Pmgp_00009</name>
</gene>
<dbReference type="Pfam" id="PF07833">
    <property type="entry name" value="Cu_amine_oxidN1"/>
    <property type="match status" value="1"/>
</dbReference>
<feature type="chain" id="PRO_5021239254" description="Copper amine oxidase-like N-terminal domain-containing protein" evidence="1">
    <location>
        <begin position="24"/>
        <end position="299"/>
    </location>
</feature>
<dbReference type="Gene3D" id="3.30.457.10">
    <property type="entry name" value="Copper amine oxidase-like, N-terminal domain"/>
    <property type="match status" value="2"/>
</dbReference>
<sequence length="299" mass="31062">MQRMLVIVFTLALILWPCVIAGAAEPAPPALTIGLANQPIGDIALTESEAGSFTVPGQIVLKVPAGVTFSAAPDVTVVDGDLQIDASGVSTDTTPANEGLVLIKVKSSSNEPSVIKISGLKLTLDRTVPEGDILLKIGGSSLVESNIDTLFPNVNWVAKVVVARVVTPAPENTRATTVFKIGDPKYSVNGVEQTADAAPYLKDGRTYLPLRLAAKAAGIAEDNIIWNAGDRSVTLINGGSSVRLVIGSNIMILNNVPVTVDAAPEAVEPGRAMLPLRAVAQALGCNVQWDAATQTVTVN</sequence>
<organism evidence="3 4">
    <name type="scientific">Pelotomaculum propionicicum</name>
    <dbReference type="NCBI Taxonomy" id="258475"/>
    <lineage>
        <taxon>Bacteria</taxon>
        <taxon>Bacillati</taxon>
        <taxon>Bacillota</taxon>
        <taxon>Clostridia</taxon>
        <taxon>Eubacteriales</taxon>
        <taxon>Desulfotomaculaceae</taxon>
        <taxon>Pelotomaculum</taxon>
    </lineage>
</organism>
<evidence type="ECO:0000256" key="1">
    <source>
        <dbReference type="SAM" id="SignalP"/>
    </source>
</evidence>
<protein>
    <recommendedName>
        <fullName evidence="2">Copper amine oxidase-like N-terminal domain-containing protein</fullName>
    </recommendedName>
</protein>
<evidence type="ECO:0000313" key="4">
    <source>
        <dbReference type="Proteomes" id="UP000297597"/>
    </source>
</evidence>
<dbReference type="InterPro" id="IPR012854">
    <property type="entry name" value="Cu_amine_oxidase-like_N"/>
</dbReference>
<evidence type="ECO:0000313" key="3">
    <source>
        <dbReference type="EMBL" id="TEB13609.1"/>
    </source>
</evidence>
<dbReference type="OrthoDB" id="2023214at2"/>
<dbReference type="InterPro" id="IPR036582">
    <property type="entry name" value="Mao_N_sf"/>
</dbReference>
<feature type="domain" description="Copper amine oxidase-like N-terminal" evidence="2">
    <location>
        <begin position="188"/>
        <end position="298"/>
    </location>
</feature>
<dbReference type="Proteomes" id="UP000297597">
    <property type="component" value="Unassembled WGS sequence"/>
</dbReference>
<keyword evidence="4" id="KW-1185">Reference proteome</keyword>
<accession>A0A4Y7RY07</accession>
<keyword evidence="1" id="KW-0732">Signal</keyword>
<comment type="caution">
    <text evidence="3">The sequence shown here is derived from an EMBL/GenBank/DDBJ whole genome shotgun (WGS) entry which is preliminary data.</text>
</comment>
<feature type="signal peptide" evidence="1">
    <location>
        <begin position="1"/>
        <end position="23"/>
    </location>
</feature>
<evidence type="ECO:0000259" key="2">
    <source>
        <dbReference type="Pfam" id="PF07833"/>
    </source>
</evidence>
<dbReference type="SUPFAM" id="SSF55383">
    <property type="entry name" value="Copper amine oxidase, domain N"/>
    <property type="match status" value="2"/>
</dbReference>
<dbReference type="AlphaFoldDB" id="A0A4Y7RY07"/>